<feature type="transmembrane region" description="Helical" evidence="2">
    <location>
        <begin position="120"/>
        <end position="140"/>
    </location>
</feature>
<keyword evidence="4" id="KW-1185">Reference proteome</keyword>
<keyword evidence="3" id="KW-0808">Transferase</keyword>
<feature type="compositionally biased region" description="Polar residues" evidence="1">
    <location>
        <begin position="1"/>
        <end position="11"/>
    </location>
</feature>
<keyword evidence="3" id="KW-0489">Methyltransferase</keyword>
<proteinExistence type="predicted"/>
<dbReference type="GO" id="GO:0032259">
    <property type="term" value="P:methylation"/>
    <property type="evidence" value="ECO:0007669"/>
    <property type="project" value="UniProtKB-KW"/>
</dbReference>
<keyword evidence="2" id="KW-1133">Transmembrane helix</keyword>
<keyword evidence="2" id="KW-0472">Membrane</keyword>
<dbReference type="GO" id="GO:0008168">
    <property type="term" value="F:methyltransferase activity"/>
    <property type="evidence" value="ECO:0007669"/>
    <property type="project" value="UniProtKB-KW"/>
</dbReference>
<feature type="transmembrane region" description="Helical" evidence="2">
    <location>
        <begin position="146"/>
        <end position="172"/>
    </location>
</feature>
<feature type="region of interest" description="Disordered" evidence="1">
    <location>
        <begin position="1"/>
        <end position="25"/>
    </location>
</feature>
<feature type="transmembrane region" description="Helical" evidence="2">
    <location>
        <begin position="71"/>
        <end position="92"/>
    </location>
</feature>
<sequence length="469" mass="52282">MASGVTRSTLPETAPSPTVPPARPRSAVSHGVGLAGLVGLLGWLVFARTVGTDLATSPIAPMLAIGNADPAMVAAYWSLIACGLPMILWSLLVDKVHLRASTGIDWSNPRPVHEILDISIVKLAGLWATWGIIALIYAIGRWYWSGAYLVSMEIFAHLAPVLLIASIPYVIWLDRYLVHPRDGAWSFGQLFTGQAAKADRQAIARHLRAWAVKGFFLAFMISIVPWGFMELVELPMDQVLRGPVELAHYSILLMFLCDVHFATVGYLLTMRPLDAHIRTANPYLVGWVAALMCYPPFQIMVATTDPLFYQVDTRDWAFWFANYPVLLWSVGAALVFLTGVYGWATVSFGIRFSNLTHRGILTHGPYSVSRHPAYVSKNLYWWLATIPFLTVTGSWADGARNAVLLLGVNAIYYWRAKTEEKHLLGDPVYREYYEWMQAHGAVPRLFAWITRRPRPLVALAPTVPAIPER</sequence>
<feature type="transmembrane region" description="Helical" evidence="2">
    <location>
        <begin position="317"/>
        <end position="344"/>
    </location>
</feature>
<keyword evidence="2" id="KW-0812">Transmembrane</keyword>
<evidence type="ECO:0000313" key="4">
    <source>
        <dbReference type="Proteomes" id="UP000321129"/>
    </source>
</evidence>
<comment type="caution">
    <text evidence="3">The sequence shown here is derived from an EMBL/GenBank/DDBJ whole genome shotgun (WGS) entry which is preliminary data.</text>
</comment>
<evidence type="ECO:0000313" key="3">
    <source>
        <dbReference type="EMBL" id="TXC68373.1"/>
    </source>
</evidence>
<dbReference type="AlphaFoldDB" id="A0A5C6U610"/>
<reference evidence="3 4" key="1">
    <citation type="submission" date="2019-08" db="EMBL/GenBank/DDBJ databases">
        <title>Sphingorhabdus soil sp. nov., isolated from arctic soil.</title>
        <authorList>
            <person name="Liu Y."/>
        </authorList>
    </citation>
    <scope>NUCLEOTIDE SEQUENCE [LARGE SCALE GENOMIC DNA]</scope>
    <source>
        <strain evidence="3 4">D-2Q-5-6</strain>
    </source>
</reference>
<organism evidence="3 4">
    <name type="scientific">Flavisphingopyxis soli</name>
    <dbReference type="NCBI Taxonomy" id="2601267"/>
    <lineage>
        <taxon>Bacteria</taxon>
        <taxon>Pseudomonadati</taxon>
        <taxon>Pseudomonadota</taxon>
        <taxon>Alphaproteobacteria</taxon>
        <taxon>Sphingomonadales</taxon>
        <taxon>Sphingopyxidaceae</taxon>
        <taxon>Flavisphingopyxis</taxon>
    </lineage>
</organism>
<dbReference type="Proteomes" id="UP000321129">
    <property type="component" value="Unassembled WGS sequence"/>
</dbReference>
<feature type="transmembrane region" description="Helical" evidence="2">
    <location>
        <begin position="210"/>
        <end position="229"/>
    </location>
</feature>
<feature type="transmembrane region" description="Helical" evidence="2">
    <location>
        <begin position="280"/>
        <end position="297"/>
    </location>
</feature>
<dbReference type="Gene3D" id="1.20.120.1630">
    <property type="match status" value="1"/>
</dbReference>
<feature type="transmembrane region" description="Helical" evidence="2">
    <location>
        <begin position="249"/>
        <end position="268"/>
    </location>
</feature>
<name>A0A5C6U610_9SPHN</name>
<protein>
    <submittedName>
        <fullName evidence="3">Protein-S-isoprenylcysteine methyltransferase</fullName>
    </submittedName>
</protein>
<dbReference type="EMBL" id="VOPY01000003">
    <property type="protein sequence ID" value="TXC68373.1"/>
    <property type="molecule type" value="Genomic_DNA"/>
</dbReference>
<gene>
    <name evidence="3" type="ORF">FSZ31_11940</name>
</gene>
<evidence type="ECO:0000256" key="2">
    <source>
        <dbReference type="SAM" id="Phobius"/>
    </source>
</evidence>
<dbReference type="OrthoDB" id="7388137at2"/>
<evidence type="ECO:0000256" key="1">
    <source>
        <dbReference type="SAM" id="MobiDB-lite"/>
    </source>
</evidence>
<feature type="transmembrane region" description="Helical" evidence="2">
    <location>
        <begin position="32"/>
        <end position="51"/>
    </location>
</feature>
<accession>A0A5C6U610</accession>